<keyword evidence="1" id="KW-0472">Membrane</keyword>
<dbReference type="EMBL" id="LIAE01008125">
    <property type="protein sequence ID" value="PAV75377.1"/>
    <property type="molecule type" value="Genomic_DNA"/>
</dbReference>
<keyword evidence="4" id="KW-1185">Reference proteome</keyword>
<gene>
    <name evidence="3" type="ORF">WR25_14857</name>
</gene>
<keyword evidence="1" id="KW-0812">Transmembrane</keyword>
<organism evidence="3 4">
    <name type="scientific">Diploscapter pachys</name>
    <dbReference type="NCBI Taxonomy" id="2018661"/>
    <lineage>
        <taxon>Eukaryota</taxon>
        <taxon>Metazoa</taxon>
        <taxon>Ecdysozoa</taxon>
        <taxon>Nematoda</taxon>
        <taxon>Chromadorea</taxon>
        <taxon>Rhabditida</taxon>
        <taxon>Rhabditina</taxon>
        <taxon>Rhabditomorpha</taxon>
        <taxon>Rhabditoidea</taxon>
        <taxon>Rhabditidae</taxon>
        <taxon>Diploscapter</taxon>
    </lineage>
</organism>
<feature type="chain" id="PRO_5012697240" evidence="2">
    <location>
        <begin position="23"/>
        <end position="148"/>
    </location>
</feature>
<evidence type="ECO:0000256" key="1">
    <source>
        <dbReference type="SAM" id="Phobius"/>
    </source>
</evidence>
<dbReference type="PROSITE" id="PS51257">
    <property type="entry name" value="PROKAR_LIPOPROTEIN"/>
    <property type="match status" value="1"/>
</dbReference>
<keyword evidence="1" id="KW-1133">Transmembrane helix</keyword>
<evidence type="ECO:0000313" key="3">
    <source>
        <dbReference type="EMBL" id="PAV75377.1"/>
    </source>
</evidence>
<evidence type="ECO:0000313" key="4">
    <source>
        <dbReference type="Proteomes" id="UP000218231"/>
    </source>
</evidence>
<reference evidence="3 4" key="1">
    <citation type="journal article" date="2017" name="Curr. Biol.">
        <title>Genome architecture and evolution of a unichromosomal asexual nematode.</title>
        <authorList>
            <person name="Fradin H."/>
            <person name="Zegar C."/>
            <person name="Gutwein M."/>
            <person name="Lucas J."/>
            <person name="Kovtun M."/>
            <person name="Corcoran D."/>
            <person name="Baugh L.R."/>
            <person name="Kiontke K."/>
            <person name="Gunsalus K."/>
            <person name="Fitch D.H."/>
            <person name="Piano F."/>
        </authorList>
    </citation>
    <scope>NUCLEOTIDE SEQUENCE [LARGE SCALE GENOMIC DNA]</scope>
    <source>
        <strain evidence="3">PF1309</strain>
    </source>
</reference>
<name>A0A2A2KNE9_9BILA</name>
<sequence>MAKSKAISTLCFFGFLATSCLAQIPSAYQPPFFGRYYAKSQPIIVPGAVAVPPPPPVLAAPAVCVTPPCVAFAPPPPPPPPPVSLESFSNRTSNFGHYWHVKHGGEKGGEIAWERAMAYNEKKTLVFLLAVMLNVLAFKILSPVFEPS</sequence>
<dbReference type="AlphaFoldDB" id="A0A2A2KNE9"/>
<proteinExistence type="predicted"/>
<protein>
    <submittedName>
        <fullName evidence="3">Uncharacterized protein</fullName>
    </submittedName>
</protein>
<evidence type="ECO:0000256" key="2">
    <source>
        <dbReference type="SAM" id="SignalP"/>
    </source>
</evidence>
<dbReference type="Proteomes" id="UP000218231">
    <property type="component" value="Unassembled WGS sequence"/>
</dbReference>
<feature type="transmembrane region" description="Helical" evidence="1">
    <location>
        <begin position="125"/>
        <end position="145"/>
    </location>
</feature>
<feature type="signal peptide" evidence="2">
    <location>
        <begin position="1"/>
        <end position="22"/>
    </location>
</feature>
<accession>A0A2A2KNE9</accession>
<comment type="caution">
    <text evidence="3">The sequence shown here is derived from an EMBL/GenBank/DDBJ whole genome shotgun (WGS) entry which is preliminary data.</text>
</comment>
<keyword evidence="2" id="KW-0732">Signal</keyword>